<dbReference type="HAMAP" id="MF_00228">
    <property type="entry name" value="Thz_kinase"/>
    <property type="match status" value="1"/>
</dbReference>
<evidence type="ECO:0000256" key="9">
    <source>
        <dbReference type="ARBA" id="ARBA00022777"/>
    </source>
</evidence>
<feature type="region of interest" description="Disordered" evidence="18">
    <location>
        <begin position="364"/>
        <end position="383"/>
    </location>
</feature>
<evidence type="ECO:0000256" key="15">
    <source>
        <dbReference type="ARBA" id="ARBA00047883"/>
    </source>
</evidence>
<feature type="domain" description="Thiamine phosphate synthase/TenI" evidence="19">
    <location>
        <begin position="10"/>
        <end position="203"/>
    </location>
</feature>
<evidence type="ECO:0000256" key="8">
    <source>
        <dbReference type="ARBA" id="ARBA00022741"/>
    </source>
</evidence>
<evidence type="ECO:0000259" key="19">
    <source>
        <dbReference type="Pfam" id="PF02581"/>
    </source>
</evidence>
<proteinExistence type="inferred from homology"/>
<dbReference type="Gene3D" id="3.40.1190.20">
    <property type="match status" value="1"/>
</dbReference>
<dbReference type="FunFam" id="3.40.1190.20:FF:000042">
    <property type="entry name" value="Probable thiamine biosynthetic bifunctional enzyme"/>
    <property type="match status" value="1"/>
</dbReference>
<comment type="cofactor">
    <cofactor evidence="2">
        <name>Mg(2+)</name>
        <dbReference type="ChEBI" id="CHEBI:18420"/>
    </cofactor>
</comment>
<protein>
    <submittedName>
        <fullName evidence="20">Hydroxyethylthiazole kinase family-domain-containing protein</fullName>
    </submittedName>
</protein>
<reference evidence="20" key="2">
    <citation type="submission" date="2023-06" db="EMBL/GenBank/DDBJ databases">
        <authorList>
            <consortium name="Lawrence Berkeley National Laboratory"/>
            <person name="Haridas S."/>
            <person name="Hensen N."/>
            <person name="Bonometti L."/>
            <person name="Westerberg I."/>
            <person name="Brannstrom I.O."/>
            <person name="Guillou S."/>
            <person name="Cros-Aarteil S."/>
            <person name="Calhoun S."/>
            <person name="Kuo A."/>
            <person name="Mondo S."/>
            <person name="Pangilinan J."/>
            <person name="Riley R."/>
            <person name="Labutti K."/>
            <person name="Andreopoulos B."/>
            <person name="Lipzen A."/>
            <person name="Chen C."/>
            <person name="Yanf M."/>
            <person name="Daum C."/>
            <person name="Ng V."/>
            <person name="Clum A."/>
            <person name="Steindorff A."/>
            <person name="Ohm R."/>
            <person name="Martin F."/>
            <person name="Silar P."/>
            <person name="Natvig D."/>
            <person name="Lalanne C."/>
            <person name="Gautier V."/>
            <person name="Ament-Velasquez S.L."/>
            <person name="Kruys A."/>
            <person name="Hutchinson M.I."/>
            <person name="Powell A.J."/>
            <person name="Barry K."/>
            <person name="Miller A.N."/>
            <person name="Grigoriev I.V."/>
            <person name="Debuchy R."/>
            <person name="Gladieux P."/>
            <person name="Thoren M.H."/>
            <person name="Johannesson H."/>
        </authorList>
    </citation>
    <scope>NUCLEOTIDE SEQUENCE</scope>
    <source>
        <strain evidence="20">CBS 118394</strain>
    </source>
</reference>
<evidence type="ECO:0000256" key="12">
    <source>
        <dbReference type="ARBA" id="ARBA00022977"/>
    </source>
</evidence>
<dbReference type="CDD" id="cd00564">
    <property type="entry name" value="TMP_TenI"/>
    <property type="match status" value="1"/>
</dbReference>
<comment type="catalytic activity">
    <reaction evidence="1">
        <text>5-(2-hydroxyethyl)-4-methylthiazole + ATP = 4-methyl-5-(2-phosphooxyethyl)-thiazole + ADP + H(+)</text>
        <dbReference type="Rhea" id="RHEA:24212"/>
        <dbReference type="ChEBI" id="CHEBI:15378"/>
        <dbReference type="ChEBI" id="CHEBI:17957"/>
        <dbReference type="ChEBI" id="CHEBI:30616"/>
        <dbReference type="ChEBI" id="CHEBI:58296"/>
        <dbReference type="ChEBI" id="CHEBI:456216"/>
        <dbReference type="EC" id="2.7.1.50"/>
    </reaction>
</comment>
<dbReference type="FunFam" id="3.20.20.70:FF:000104">
    <property type="entry name" value="Thiamine biosynthetic bifunctional enzyme"/>
    <property type="match status" value="1"/>
</dbReference>
<evidence type="ECO:0000256" key="17">
    <source>
        <dbReference type="ARBA" id="ARBA00061283"/>
    </source>
</evidence>
<keyword evidence="12" id="KW-0784">Thiamine biosynthesis</keyword>
<dbReference type="NCBIfam" id="TIGR00694">
    <property type="entry name" value="thiM"/>
    <property type="match status" value="1"/>
</dbReference>
<dbReference type="Gene3D" id="3.20.20.70">
    <property type="entry name" value="Aldolase class I"/>
    <property type="match status" value="1"/>
</dbReference>
<accession>A0AAE0M904</accession>
<dbReference type="CDD" id="cd01170">
    <property type="entry name" value="THZ_kinase"/>
    <property type="match status" value="1"/>
</dbReference>
<evidence type="ECO:0000256" key="6">
    <source>
        <dbReference type="ARBA" id="ARBA00022679"/>
    </source>
</evidence>
<evidence type="ECO:0000256" key="5">
    <source>
        <dbReference type="ARBA" id="ARBA00005165"/>
    </source>
</evidence>
<comment type="catalytic activity">
    <reaction evidence="14">
        <text>2-(2-carboxy-4-methylthiazol-5-yl)ethyl phosphate + 4-amino-2-methyl-5-(diphosphooxymethyl)pyrimidine + 2 H(+) = thiamine phosphate + CO2 + diphosphate</text>
        <dbReference type="Rhea" id="RHEA:47848"/>
        <dbReference type="ChEBI" id="CHEBI:15378"/>
        <dbReference type="ChEBI" id="CHEBI:16526"/>
        <dbReference type="ChEBI" id="CHEBI:33019"/>
        <dbReference type="ChEBI" id="CHEBI:37575"/>
        <dbReference type="ChEBI" id="CHEBI:57841"/>
        <dbReference type="ChEBI" id="CHEBI:62890"/>
        <dbReference type="EC" id="2.5.1.3"/>
    </reaction>
</comment>
<keyword evidence="10" id="KW-0067">ATP-binding</keyword>
<dbReference type="GO" id="GO:0009228">
    <property type="term" value="P:thiamine biosynthetic process"/>
    <property type="evidence" value="ECO:0007669"/>
    <property type="project" value="UniProtKB-KW"/>
</dbReference>
<dbReference type="HAMAP" id="MF_00097">
    <property type="entry name" value="TMP_synthase"/>
    <property type="match status" value="1"/>
</dbReference>
<keyword evidence="11" id="KW-0460">Magnesium</keyword>
<dbReference type="SUPFAM" id="SSF51391">
    <property type="entry name" value="Thiamin phosphate synthase"/>
    <property type="match status" value="1"/>
</dbReference>
<evidence type="ECO:0000256" key="11">
    <source>
        <dbReference type="ARBA" id="ARBA00022842"/>
    </source>
</evidence>
<dbReference type="InterPro" id="IPR013785">
    <property type="entry name" value="Aldolase_TIM"/>
</dbReference>
<dbReference type="PANTHER" id="PTHR20857:SF23">
    <property type="entry name" value="THIAMINE BIOSYNTHETIC BIFUNCTIONAL ENZYME"/>
    <property type="match status" value="1"/>
</dbReference>
<keyword evidence="21" id="KW-1185">Reference proteome</keyword>
<comment type="caution">
    <text evidence="20">The sequence shown here is derived from an EMBL/GenBank/DDBJ whole genome shotgun (WGS) entry which is preliminary data.</text>
</comment>
<sequence>MGQYDIDYTLYLVTDSTPEILGNRDFFQVVEAAVKGGVSCVQLRDKKSDTGRLIEIGKRLHQICQRHRVPLLINDRVDVALAVDCEGVHIGQDDMDLALARKLLGPDKVIGVSVSSVDQALEAIDGGADYLGIGTVYATQTKTNTKNIIGPEGVRDILQELESLPKVYTVCIGGINESNVLDVISKSSSPSEHVDGVAVVSAIMAAPDPQAAAQRFITLLGHPSARPGQLAARRATALTPAVVGAVNDLTPLSHNMTNLVVQNFAANVALAVGASPIMSNQGDEAADLCKLKGSLVINMGTVDPDSLGNYVKALQAYNQARQPVVFDPVGAGATTVRRNALRTILGAGYLDVIKGNEGEIRTVFGDNDSHQQRGVDSSSTLSDDQKAMMVRELAQRKKTVIVMTGETDFVSDGTNTFRIDNGHKYLGLVTGSGCVLGTAISAAVAVCPGDKMVATVAAMLHFEIAAELAAARPDVKGPGTFVSAFVDELYNIRQSVAKGELGWLQRAKVQDATPQTSSSSSEQHQQQHQQQC</sequence>
<comment type="function">
    <text evidence="3">Condenses 4-methyl-5-(beta-hydroxyethyl)thiazole monophosphate (THZ-P) and 2-methyl-4-amino-5-hydroxymethyl pyrimidine pyrophosphate (HMP-PP) to form thiamine monophosphate (TMP).</text>
</comment>
<reference evidence="20" key="1">
    <citation type="journal article" date="2023" name="Mol. Phylogenet. Evol.">
        <title>Genome-scale phylogeny and comparative genomics of the fungal order Sordariales.</title>
        <authorList>
            <person name="Hensen N."/>
            <person name="Bonometti L."/>
            <person name="Westerberg I."/>
            <person name="Brannstrom I.O."/>
            <person name="Guillou S."/>
            <person name="Cros-Aarteil S."/>
            <person name="Calhoun S."/>
            <person name="Haridas S."/>
            <person name="Kuo A."/>
            <person name="Mondo S."/>
            <person name="Pangilinan J."/>
            <person name="Riley R."/>
            <person name="LaButti K."/>
            <person name="Andreopoulos B."/>
            <person name="Lipzen A."/>
            <person name="Chen C."/>
            <person name="Yan M."/>
            <person name="Daum C."/>
            <person name="Ng V."/>
            <person name="Clum A."/>
            <person name="Steindorff A."/>
            <person name="Ohm R.A."/>
            <person name="Martin F."/>
            <person name="Silar P."/>
            <person name="Natvig D.O."/>
            <person name="Lalanne C."/>
            <person name="Gautier V."/>
            <person name="Ament-Velasquez S.L."/>
            <person name="Kruys A."/>
            <person name="Hutchinson M.I."/>
            <person name="Powell A.J."/>
            <person name="Barry K."/>
            <person name="Miller A.N."/>
            <person name="Grigoriev I.V."/>
            <person name="Debuchy R."/>
            <person name="Gladieux P."/>
            <person name="Hiltunen Thoren M."/>
            <person name="Johannesson H."/>
        </authorList>
    </citation>
    <scope>NUCLEOTIDE SEQUENCE</scope>
    <source>
        <strain evidence="20">CBS 118394</strain>
    </source>
</reference>
<dbReference type="InterPro" id="IPR022998">
    <property type="entry name" value="ThiamineP_synth_TenI"/>
</dbReference>
<comment type="pathway">
    <text evidence="5">Cofactor biosynthesis; thiamine diphosphate biosynthesis; thiamine phosphate from 4-amino-2-methyl-5-diphosphomethylpyrimidine and 4-methyl-5-(2-phosphoethyl)-thiazole: step 1/1.</text>
</comment>
<dbReference type="InterPro" id="IPR029056">
    <property type="entry name" value="Ribokinase-like"/>
</dbReference>
<evidence type="ECO:0000256" key="3">
    <source>
        <dbReference type="ARBA" id="ARBA00003814"/>
    </source>
</evidence>
<dbReference type="NCBIfam" id="NF006830">
    <property type="entry name" value="PRK09355.1"/>
    <property type="match status" value="1"/>
</dbReference>
<comment type="pathway">
    <text evidence="4">Cofactor biosynthesis; thiamine diphosphate biosynthesis; 4-methyl-5-(2-phosphoethyl)-thiazole from 5-(2-hydroxyethyl)-4-methylthiazole: step 1/1.</text>
</comment>
<gene>
    <name evidence="20" type="ORF">B0H66DRAFT_473182</name>
</gene>
<dbReference type="Pfam" id="PF02581">
    <property type="entry name" value="TMP-TENI"/>
    <property type="match status" value="1"/>
</dbReference>
<keyword evidence="8" id="KW-0547">Nucleotide-binding</keyword>
<evidence type="ECO:0000256" key="4">
    <source>
        <dbReference type="ARBA" id="ARBA00004868"/>
    </source>
</evidence>
<dbReference type="InterPro" id="IPR036206">
    <property type="entry name" value="ThiamineP_synth_sf"/>
</dbReference>
<dbReference type="AlphaFoldDB" id="A0AAE0M904"/>
<keyword evidence="9 20" id="KW-0418">Kinase</keyword>
<dbReference type="Pfam" id="PF02110">
    <property type="entry name" value="HK"/>
    <property type="match status" value="1"/>
</dbReference>
<comment type="similarity">
    <text evidence="17">In the N-terminal section; belongs to the thiamine-phosphate synthase family.</text>
</comment>
<evidence type="ECO:0000256" key="2">
    <source>
        <dbReference type="ARBA" id="ARBA00001946"/>
    </source>
</evidence>
<feature type="compositionally biased region" description="Low complexity" evidence="18">
    <location>
        <begin position="515"/>
        <end position="532"/>
    </location>
</feature>
<dbReference type="PRINTS" id="PR01099">
    <property type="entry name" value="HYETHTZKNASE"/>
</dbReference>
<evidence type="ECO:0000313" key="21">
    <source>
        <dbReference type="Proteomes" id="UP001283341"/>
    </source>
</evidence>
<dbReference type="GO" id="GO:0000287">
    <property type="term" value="F:magnesium ion binding"/>
    <property type="evidence" value="ECO:0007669"/>
    <property type="project" value="InterPro"/>
</dbReference>
<organism evidence="20 21">
    <name type="scientific">Apodospora peruviana</name>
    <dbReference type="NCBI Taxonomy" id="516989"/>
    <lineage>
        <taxon>Eukaryota</taxon>
        <taxon>Fungi</taxon>
        <taxon>Dikarya</taxon>
        <taxon>Ascomycota</taxon>
        <taxon>Pezizomycotina</taxon>
        <taxon>Sordariomycetes</taxon>
        <taxon>Sordariomycetidae</taxon>
        <taxon>Sordariales</taxon>
        <taxon>Lasiosphaeriaceae</taxon>
        <taxon>Apodospora</taxon>
    </lineage>
</organism>
<evidence type="ECO:0000256" key="13">
    <source>
        <dbReference type="ARBA" id="ARBA00047334"/>
    </source>
</evidence>
<dbReference type="Proteomes" id="UP001283341">
    <property type="component" value="Unassembled WGS sequence"/>
</dbReference>
<dbReference type="GO" id="GO:0005737">
    <property type="term" value="C:cytoplasm"/>
    <property type="evidence" value="ECO:0007669"/>
    <property type="project" value="TreeGrafter"/>
</dbReference>
<dbReference type="GO" id="GO:0004789">
    <property type="term" value="F:thiamine-phosphate diphosphorylase activity"/>
    <property type="evidence" value="ECO:0007669"/>
    <property type="project" value="UniProtKB-EC"/>
</dbReference>
<evidence type="ECO:0000256" key="14">
    <source>
        <dbReference type="ARBA" id="ARBA00047851"/>
    </source>
</evidence>
<evidence type="ECO:0000256" key="7">
    <source>
        <dbReference type="ARBA" id="ARBA00022723"/>
    </source>
</evidence>
<evidence type="ECO:0000256" key="1">
    <source>
        <dbReference type="ARBA" id="ARBA00001771"/>
    </source>
</evidence>
<dbReference type="EMBL" id="JAUEDM010000003">
    <property type="protein sequence ID" value="KAK3322384.1"/>
    <property type="molecule type" value="Genomic_DNA"/>
</dbReference>
<evidence type="ECO:0000256" key="10">
    <source>
        <dbReference type="ARBA" id="ARBA00022840"/>
    </source>
</evidence>
<keyword evidence="7" id="KW-0479">Metal-binding</keyword>
<dbReference type="GO" id="GO:0004417">
    <property type="term" value="F:hydroxyethylthiazole kinase activity"/>
    <property type="evidence" value="ECO:0007669"/>
    <property type="project" value="UniProtKB-EC"/>
</dbReference>
<dbReference type="InterPro" id="IPR000417">
    <property type="entry name" value="Hyethyz_kinase"/>
</dbReference>
<evidence type="ECO:0000313" key="20">
    <source>
        <dbReference type="EMBL" id="KAK3322384.1"/>
    </source>
</evidence>
<feature type="region of interest" description="Disordered" evidence="18">
    <location>
        <begin position="509"/>
        <end position="532"/>
    </location>
</feature>
<dbReference type="InterPro" id="IPR034291">
    <property type="entry name" value="TMP_synthase"/>
</dbReference>
<name>A0AAE0M904_9PEZI</name>
<comment type="catalytic activity">
    <reaction evidence="13">
        <text>4-methyl-5-(2-phosphooxyethyl)-thiazole + 4-amino-2-methyl-5-(diphosphooxymethyl)pyrimidine + H(+) = thiamine phosphate + diphosphate</text>
        <dbReference type="Rhea" id="RHEA:22328"/>
        <dbReference type="ChEBI" id="CHEBI:15378"/>
        <dbReference type="ChEBI" id="CHEBI:33019"/>
        <dbReference type="ChEBI" id="CHEBI:37575"/>
        <dbReference type="ChEBI" id="CHEBI:57841"/>
        <dbReference type="ChEBI" id="CHEBI:58296"/>
        <dbReference type="EC" id="2.5.1.3"/>
    </reaction>
</comment>
<dbReference type="SUPFAM" id="SSF53613">
    <property type="entry name" value="Ribokinase-like"/>
    <property type="match status" value="1"/>
</dbReference>
<evidence type="ECO:0000256" key="16">
    <source>
        <dbReference type="ARBA" id="ARBA00061146"/>
    </source>
</evidence>
<comment type="catalytic activity">
    <reaction evidence="15">
        <text>2-[(2R,5Z)-2-carboxy-4-methylthiazol-5(2H)-ylidene]ethyl phosphate + 4-amino-2-methyl-5-(diphosphooxymethyl)pyrimidine + 2 H(+) = thiamine phosphate + CO2 + diphosphate</text>
        <dbReference type="Rhea" id="RHEA:47844"/>
        <dbReference type="ChEBI" id="CHEBI:15378"/>
        <dbReference type="ChEBI" id="CHEBI:16526"/>
        <dbReference type="ChEBI" id="CHEBI:33019"/>
        <dbReference type="ChEBI" id="CHEBI:37575"/>
        <dbReference type="ChEBI" id="CHEBI:57841"/>
        <dbReference type="ChEBI" id="CHEBI:62899"/>
        <dbReference type="EC" id="2.5.1.3"/>
    </reaction>
</comment>
<comment type="similarity">
    <text evidence="16">In the C-terminal section; belongs to the Thz kinase family.</text>
</comment>
<dbReference type="PANTHER" id="PTHR20857">
    <property type="entry name" value="THIAMINE-PHOSPHATE PYROPHOSPHORYLASE"/>
    <property type="match status" value="1"/>
</dbReference>
<dbReference type="GO" id="GO:0005524">
    <property type="term" value="F:ATP binding"/>
    <property type="evidence" value="ECO:0007669"/>
    <property type="project" value="UniProtKB-KW"/>
</dbReference>
<evidence type="ECO:0000256" key="18">
    <source>
        <dbReference type="SAM" id="MobiDB-lite"/>
    </source>
</evidence>
<keyword evidence="6" id="KW-0808">Transferase</keyword>
<dbReference type="NCBIfam" id="TIGR00693">
    <property type="entry name" value="thiE"/>
    <property type="match status" value="1"/>
</dbReference>